<dbReference type="Gene3D" id="1.20.1530.20">
    <property type="match status" value="1"/>
</dbReference>
<dbReference type="PANTHER" id="PTHR36838:SF1">
    <property type="entry name" value="SLR1864 PROTEIN"/>
    <property type="match status" value="1"/>
</dbReference>
<evidence type="ECO:0000256" key="4">
    <source>
        <dbReference type="ARBA" id="ARBA00022475"/>
    </source>
</evidence>
<keyword evidence="5 8" id="KW-0812">Transmembrane</keyword>
<protein>
    <submittedName>
        <fullName evidence="9">Transporter</fullName>
    </submittedName>
</protein>
<keyword evidence="6 8" id="KW-1133">Transmembrane helix</keyword>
<organism evidence="9 10">
    <name type="scientific">Sellimonas catena</name>
    <dbReference type="NCBI Taxonomy" id="2994035"/>
    <lineage>
        <taxon>Bacteria</taxon>
        <taxon>Bacillati</taxon>
        <taxon>Bacillota</taxon>
        <taxon>Clostridia</taxon>
        <taxon>Lachnospirales</taxon>
        <taxon>Lachnospiraceae</taxon>
        <taxon>Sellimonas</taxon>
    </lineage>
</organism>
<comment type="subcellular location">
    <subcellularLocation>
        <location evidence="1">Cell membrane</location>
        <topology evidence="1">Multi-pass membrane protein</topology>
    </subcellularLocation>
</comment>
<feature type="transmembrane region" description="Helical" evidence="8">
    <location>
        <begin position="6"/>
        <end position="23"/>
    </location>
</feature>
<name>A0A9W6C438_9FIRM</name>
<comment type="similarity">
    <text evidence="2">Belongs to the auxin efflux carrier (TC 2.A.69) family.</text>
</comment>
<dbReference type="RefSeq" id="WP_281872247.1">
    <property type="nucleotide sequence ID" value="NZ_BSBO01000003.1"/>
</dbReference>
<dbReference type="AlphaFoldDB" id="A0A9W6C438"/>
<sequence length="302" mass="33472">MVFENMLTMQGMMFFFVIVGFIVRKRGIVGTTGRLNMVDLCLYVLLPFNIFHAFLVQPHHDVWKPVVMTVLLSVLYNMISVASAFLLYKKTDEEKRKPLRYGTIVSNGGFLGNPVIESIYGTSGLLYASVFMLPVRVVMWSVGVSCFLPGRKKNVLKKVVTHPCIVSIYLGLIVMFLPVSWPDFFTRAVEGLSSANTPMSMMLIGMMLAEMDPRGLIDRTMVFYAAVRLVLIPAVVFAVTAPLPVNPVLRGITVIMSGMPAPVTTALLSSKYHGDERYATGMIFLSTLLSLLTLPLWCLALG</sequence>
<reference evidence="9 10" key="1">
    <citation type="journal article" date="2023" name="Int. J. Syst. Evol. Microbiol.">
        <title>Sellimonas catena sp. nov., isolated from human faeces.</title>
        <authorList>
            <person name="Hisatomi A."/>
            <person name="Ohkuma M."/>
            <person name="Sakamoto M."/>
        </authorList>
    </citation>
    <scope>NUCLEOTIDE SEQUENCE [LARGE SCALE GENOMIC DNA]</scope>
    <source>
        <strain evidence="9 10">12EGH17</strain>
    </source>
</reference>
<evidence type="ECO:0000256" key="3">
    <source>
        <dbReference type="ARBA" id="ARBA00022448"/>
    </source>
</evidence>
<dbReference type="GO" id="GO:0055085">
    <property type="term" value="P:transmembrane transport"/>
    <property type="evidence" value="ECO:0007669"/>
    <property type="project" value="InterPro"/>
</dbReference>
<feature type="transmembrane region" description="Helical" evidence="8">
    <location>
        <begin position="191"/>
        <end position="209"/>
    </location>
</feature>
<keyword evidence="3" id="KW-0813">Transport</keyword>
<comment type="caution">
    <text evidence="9">The sequence shown here is derived from an EMBL/GenBank/DDBJ whole genome shotgun (WGS) entry which is preliminary data.</text>
</comment>
<accession>A0A9W6C438</accession>
<evidence type="ECO:0000256" key="8">
    <source>
        <dbReference type="SAM" id="Phobius"/>
    </source>
</evidence>
<dbReference type="Pfam" id="PF03547">
    <property type="entry name" value="Mem_trans"/>
    <property type="match status" value="1"/>
</dbReference>
<dbReference type="PANTHER" id="PTHR36838">
    <property type="entry name" value="AUXIN EFFLUX CARRIER FAMILY PROTEIN"/>
    <property type="match status" value="1"/>
</dbReference>
<feature type="transmembrane region" description="Helical" evidence="8">
    <location>
        <begin position="99"/>
        <end position="120"/>
    </location>
</feature>
<keyword evidence="7 8" id="KW-0472">Membrane</keyword>
<dbReference type="InterPro" id="IPR004776">
    <property type="entry name" value="Mem_transp_PIN-like"/>
</dbReference>
<keyword evidence="4" id="KW-1003">Cell membrane</keyword>
<dbReference type="Proteomes" id="UP001145145">
    <property type="component" value="Unassembled WGS sequence"/>
</dbReference>
<evidence type="ECO:0000256" key="1">
    <source>
        <dbReference type="ARBA" id="ARBA00004651"/>
    </source>
</evidence>
<evidence type="ECO:0000256" key="7">
    <source>
        <dbReference type="ARBA" id="ARBA00023136"/>
    </source>
</evidence>
<keyword evidence="10" id="KW-1185">Reference proteome</keyword>
<proteinExistence type="inferred from homology"/>
<dbReference type="GO" id="GO:0005886">
    <property type="term" value="C:plasma membrane"/>
    <property type="evidence" value="ECO:0007669"/>
    <property type="project" value="UniProtKB-SubCell"/>
</dbReference>
<evidence type="ECO:0000256" key="5">
    <source>
        <dbReference type="ARBA" id="ARBA00022692"/>
    </source>
</evidence>
<dbReference type="InterPro" id="IPR038770">
    <property type="entry name" value="Na+/solute_symporter_sf"/>
</dbReference>
<evidence type="ECO:0000313" key="10">
    <source>
        <dbReference type="Proteomes" id="UP001145145"/>
    </source>
</evidence>
<evidence type="ECO:0000256" key="6">
    <source>
        <dbReference type="ARBA" id="ARBA00022989"/>
    </source>
</evidence>
<dbReference type="EMBL" id="BSBO01000003">
    <property type="protein sequence ID" value="GLG03349.1"/>
    <property type="molecule type" value="Genomic_DNA"/>
</dbReference>
<feature type="transmembrane region" description="Helical" evidence="8">
    <location>
        <begin position="221"/>
        <end position="242"/>
    </location>
</feature>
<gene>
    <name evidence="9" type="ORF">Selli1_05230</name>
</gene>
<feature type="transmembrane region" description="Helical" evidence="8">
    <location>
        <begin position="160"/>
        <end position="179"/>
    </location>
</feature>
<evidence type="ECO:0000313" key="9">
    <source>
        <dbReference type="EMBL" id="GLG03349.1"/>
    </source>
</evidence>
<feature type="transmembrane region" description="Helical" evidence="8">
    <location>
        <begin position="35"/>
        <end position="54"/>
    </location>
</feature>
<feature type="transmembrane region" description="Helical" evidence="8">
    <location>
        <begin position="66"/>
        <end position="87"/>
    </location>
</feature>
<feature type="transmembrane region" description="Helical" evidence="8">
    <location>
        <begin position="280"/>
        <end position="300"/>
    </location>
</feature>
<feature type="transmembrane region" description="Helical" evidence="8">
    <location>
        <begin position="248"/>
        <end position="268"/>
    </location>
</feature>
<evidence type="ECO:0000256" key="2">
    <source>
        <dbReference type="ARBA" id="ARBA00010145"/>
    </source>
</evidence>